<feature type="binding site" evidence="6">
    <location>
        <position position="150"/>
    </location>
    <ligand>
        <name>Zn(2+)</name>
        <dbReference type="ChEBI" id="CHEBI:29105"/>
        <note>structural</note>
    </ligand>
</feature>
<dbReference type="HAMAP" id="MF_00235">
    <property type="entry name" value="Adenylate_kinase_Adk"/>
    <property type="match status" value="1"/>
</dbReference>
<dbReference type="Pfam" id="PF05191">
    <property type="entry name" value="ADK_lid"/>
    <property type="match status" value="1"/>
</dbReference>
<evidence type="ECO:0000256" key="3">
    <source>
        <dbReference type="ARBA" id="ARBA00022741"/>
    </source>
</evidence>
<feature type="binding site" evidence="6">
    <location>
        <position position="130"/>
    </location>
    <ligand>
        <name>Zn(2+)</name>
        <dbReference type="ChEBI" id="CHEBI:29105"/>
        <note>structural</note>
    </ligand>
</feature>
<dbReference type="FunFam" id="3.40.50.300:FF:000106">
    <property type="entry name" value="Adenylate kinase mitochondrial"/>
    <property type="match status" value="1"/>
</dbReference>
<proteinExistence type="inferred from homology"/>
<evidence type="ECO:0000256" key="4">
    <source>
        <dbReference type="ARBA" id="ARBA00022777"/>
    </source>
</evidence>
<feature type="binding site" evidence="6">
    <location>
        <position position="133"/>
    </location>
    <ligand>
        <name>Zn(2+)</name>
        <dbReference type="ChEBI" id="CHEBI:29105"/>
        <note>structural</note>
    </ligand>
</feature>
<dbReference type="Gene3D" id="3.40.50.300">
    <property type="entry name" value="P-loop containing nucleotide triphosphate hydrolases"/>
    <property type="match status" value="1"/>
</dbReference>
<dbReference type="InterPro" id="IPR006259">
    <property type="entry name" value="Adenyl_kin_sub"/>
</dbReference>
<dbReference type="PANTHER" id="PTHR23359">
    <property type="entry name" value="NUCLEOTIDE KINASE"/>
    <property type="match status" value="1"/>
</dbReference>
<feature type="binding site" evidence="6">
    <location>
        <position position="199"/>
    </location>
    <ligand>
        <name>ATP</name>
        <dbReference type="ChEBI" id="CHEBI:30616"/>
    </ligand>
</feature>
<dbReference type="InterPro" id="IPR000850">
    <property type="entry name" value="Adenylat/UMP-CMP_kin"/>
</dbReference>
<evidence type="ECO:0000256" key="5">
    <source>
        <dbReference type="ARBA" id="ARBA00022840"/>
    </source>
</evidence>
<comment type="subcellular location">
    <subcellularLocation>
        <location evidence="6 8">Cytoplasm</location>
    </subcellularLocation>
</comment>
<keyword evidence="6" id="KW-0862">Zinc</keyword>
<dbReference type="NCBIfam" id="TIGR01351">
    <property type="entry name" value="adk"/>
    <property type="match status" value="1"/>
</dbReference>
<sequence length="216" mass="24008">MNLVLMGLPGAGKGTQADKIVEKYGVPHISTGDMFRAAMKEGTELGLKAKSFMDKGELVPDEVTIGIVRERLSKNDCENGFLLDGFPRTVAQAEALENILVEIGKKIDHVINIQVDQSILMERLTGRRICKSCGATYHLVFNPPTEPGTCDRCGGELYQRPDDNEETVQNRLEVNMKQTQPLLDFYQGKGYLKNINGQQHIDQVFSDIDLLLKGLI</sequence>
<evidence type="ECO:0000256" key="1">
    <source>
        <dbReference type="ARBA" id="ARBA00022679"/>
    </source>
</evidence>
<dbReference type="CDD" id="cd01428">
    <property type="entry name" value="ADK"/>
    <property type="match status" value="1"/>
</dbReference>
<comment type="function">
    <text evidence="6">Catalyzes the reversible transfer of the terminal phosphate group between ATP and AMP. Plays an important role in cellular energy homeostasis and in adenine nucleotide metabolism.</text>
</comment>
<comment type="caution">
    <text evidence="10">The sequence shown here is derived from an EMBL/GenBank/DDBJ whole genome shotgun (WGS) entry which is preliminary data.</text>
</comment>
<dbReference type="InterPro" id="IPR027417">
    <property type="entry name" value="P-loop_NTPase"/>
</dbReference>
<feature type="binding site" evidence="6">
    <location>
        <begin position="85"/>
        <end position="88"/>
    </location>
    <ligand>
        <name>AMP</name>
        <dbReference type="ChEBI" id="CHEBI:456215"/>
    </ligand>
</feature>
<evidence type="ECO:0000256" key="2">
    <source>
        <dbReference type="ARBA" id="ARBA00022727"/>
    </source>
</evidence>
<evidence type="ECO:0000259" key="9">
    <source>
        <dbReference type="Pfam" id="PF05191"/>
    </source>
</evidence>
<comment type="similarity">
    <text evidence="6 7">Belongs to the adenylate kinase family.</text>
</comment>
<dbReference type="EC" id="2.7.4.3" evidence="6 8"/>
<feature type="binding site" evidence="6">
    <location>
        <position position="92"/>
    </location>
    <ligand>
        <name>AMP</name>
        <dbReference type="ChEBI" id="CHEBI:456215"/>
    </ligand>
</feature>
<dbReference type="NCBIfam" id="NF011100">
    <property type="entry name" value="PRK14527.1"/>
    <property type="match status" value="1"/>
</dbReference>
<feature type="binding site" evidence="6">
    <location>
        <begin position="136"/>
        <end position="137"/>
    </location>
    <ligand>
        <name>ATP</name>
        <dbReference type="ChEBI" id="CHEBI:30616"/>
    </ligand>
</feature>
<dbReference type="GO" id="GO:0044209">
    <property type="term" value="P:AMP salvage"/>
    <property type="evidence" value="ECO:0007669"/>
    <property type="project" value="UniProtKB-UniRule"/>
</dbReference>
<dbReference type="Proteomes" id="UP000682713">
    <property type="component" value="Unassembled WGS sequence"/>
</dbReference>
<dbReference type="Pfam" id="PF00406">
    <property type="entry name" value="ADK"/>
    <property type="match status" value="1"/>
</dbReference>
<keyword evidence="11" id="KW-1185">Reference proteome</keyword>
<accession>A0A942TTM7</accession>
<name>A0A942TTM7_9BACI</name>
<dbReference type="GO" id="GO:0004017">
    <property type="term" value="F:AMP kinase activity"/>
    <property type="evidence" value="ECO:0007669"/>
    <property type="project" value="UniProtKB-UniRule"/>
</dbReference>
<comment type="catalytic activity">
    <reaction evidence="6 8">
        <text>AMP + ATP = 2 ADP</text>
        <dbReference type="Rhea" id="RHEA:12973"/>
        <dbReference type="ChEBI" id="CHEBI:30616"/>
        <dbReference type="ChEBI" id="CHEBI:456215"/>
        <dbReference type="ChEBI" id="CHEBI:456216"/>
        <dbReference type="EC" id="2.7.4.3"/>
    </reaction>
</comment>
<dbReference type="NCBIfam" id="NF001380">
    <property type="entry name" value="PRK00279.1-2"/>
    <property type="match status" value="1"/>
</dbReference>
<feature type="domain" description="Adenylate kinase active site lid" evidence="9">
    <location>
        <begin position="127"/>
        <end position="162"/>
    </location>
</feature>
<feature type="region of interest" description="LID" evidence="6">
    <location>
        <begin position="126"/>
        <end position="163"/>
    </location>
</feature>
<keyword evidence="5 6" id="KW-0067">ATP-binding</keyword>
<keyword evidence="3 6" id="KW-0547">Nucleotide-binding</keyword>
<evidence type="ECO:0000256" key="8">
    <source>
        <dbReference type="RuleBase" id="RU003331"/>
    </source>
</evidence>
<comment type="subunit">
    <text evidence="6 8">Monomer.</text>
</comment>
<keyword evidence="6" id="KW-0479">Metal-binding</keyword>
<dbReference type="PROSITE" id="PS00113">
    <property type="entry name" value="ADENYLATE_KINASE"/>
    <property type="match status" value="1"/>
</dbReference>
<comment type="domain">
    <text evidence="6">Consists of three domains, a large central CORE domain and two small peripheral domains, NMPbind and LID, which undergo movements during catalysis. The LID domain closes over the site of phosphoryl transfer upon ATP binding. Assembling and dissambling the active center during each catalytic cycle provides an effective means to prevent ATP hydrolysis. Some bacteria have evolved a zinc-coordinating structure that stabilizes the LID domain.</text>
</comment>
<evidence type="ECO:0000256" key="6">
    <source>
        <dbReference type="HAMAP-Rule" id="MF_00235"/>
    </source>
</evidence>
<feature type="binding site" evidence="6">
    <location>
        <position position="171"/>
    </location>
    <ligand>
        <name>AMP</name>
        <dbReference type="ChEBI" id="CHEBI:456215"/>
    </ligand>
</feature>
<reference evidence="10 11" key="1">
    <citation type="submission" date="2021-05" db="EMBL/GenBank/DDBJ databases">
        <title>Novel Bacillus species.</title>
        <authorList>
            <person name="Liu G."/>
        </authorList>
    </citation>
    <scope>NUCLEOTIDE SEQUENCE [LARGE SCALE GENOMIC DNA]</scope>
    <source>
        <strain evidence="10 11">FJAT-49732</strain>
    </source>
</reference>
<feature type="binding site" evidence="6">
    <location>
        <position position="160"/>
    </location>
    <ligand>
        <name>AMP</name>
        <dbReference type="ChEBI" id="CHEBI:456215"/>
    </ligand>
</feature>
<dbReference type="InterPro" id="IPR007862">
    <property type="entry name" value="Adenylate_kinase_lid-dom"/>
</dbReference>
<keyword evidence="2 6" id="KW-0545">Nucleotide biosynthesis</keyword>
<feature type="binding site" evidence="6">
    <location>
        <position position="153"/>
    </location>
    <ligand>
        <name>Zn(2+)</name>
        <dbReference type="ChEBI" id="CHEBI:29105"/>
        <note>structural</note>
    </ligand>
</feature>
<dbReference type="RefSeq" id="WP_213112028.1">
    <property type="nucleotide sequence ID" value="NZ_JAGYPJ010000001.1"/>
</dbReference>
<gene>
    <name evidence="6" type="primary">adk</name>
    <name evidence="10" type="ORF">KHA93_18310</name>
</gene>
<dbReference type="PRINTS" id="PR00094">
    <property type="entry name" value="ADENYLTKNASE"/>
</dbReference>
<evidence type="ECO:0000256" key="7">
    <source>
        <dbReference type="RuleBase" id="RU003330"/>
    </source>
</evidence>
<keyword evidence="6" id="KW-0963">Cytoplasm</keyword>
<dbReference type="GO" id="GO:0008270">
    <property type="term" value="F:zinc ion binding"/>
    <property type="evidence" value="ECO:0007669"/>
    <property type="project" value="UniProtKB-UniRule"/>
</dbReference>
<dbReference type="GO" id="GO:0005737">
    <property type="term" value="C:cytoplasm"/>
    <property type="evidence" value="ECO:0007669"/>
    <property type="project" value="UniProtKB-SubCell"/>
</dbReference>
<feature type="binding site" evidence="6">
    <location>
        <position position="31"/>
    </location>
    <ligand>
        <name>AMP</name>
        <dbReference type="ChEBI" id="CHEBI:456215"/>
    </ligand>
</feature>
<evidence type="ECO:0000313" key="10">
    <source>
        <dbReference type="EMBL" id="MBS4201569.1"/>
    </source>
</evidence>
<feature type="binding site" evidence="6">
    <location>
        <position position="36"/>
    </location>
    <ligand>
        <name>AMP</name>
        <dbReference type="ChEBI" id="CHEBI:456215"/>
    </ligand>
</feature>
<dbReference type="EMBL" id="JAGYPJ010000001">
    <property type="protein sequence ID" value="MBS4201569.1"/>
    <property type="molecule type" value="Genomic_DNA"/>
</dbReference>
<dbReference type="NCBIfam" id="NF001381">
    <property type="entry name" value="PRK00279.1-3"/>
    <property type="match status" value="1"/>
</dbReference>
<feature type="region of interest" description="NMP" evidence="6">
    <location>
        <begin position="30"/>
        <end position="59"/>
    </location>
</feature>
<keyword evidence="1 6" id="KW-0808">Transferase</keyword>
<feature type="binding site" evidence="6">
    <location>
        <position position="127"/>
    </location>
    <ligand>
        <name>ATP</name>
        <dbReference type="ChEBI" id="CHEBI:30616"/>
    </ligand>
</feature>
<dbReference type="AlphaFoldDB" id="A0A942TTM7"/>
<organism evidence="10 11">
    <name type="scientific">Lederbergia citrisecunda</name>
    <dbReference type="NCBI Taxonomy" id="2833583"/>
    <lineage>
        <taxon>Bacteria</taxon>
        <taxon>Bacillati</taxon>
        <taxon>Bacillota</taxon>
        <taxon>Bacilli</taxon>
        <taxon>Bacillales</taxon>
        <taxon>Bacillaceae</taxon>
        <taxon>Lederbergia</taxon>
    </lineage>
</organism>
<dbReference type="GO" id="GO:0005524">
    <property type="term" value="F:ATP binding"/>
    <property type="evidence" value="ECO:0007669"/>
    <property type="project" value="UniProtKB-UniRule"/>
</dbReference>
<dbReference type="SUPFAM" id="SSF52540">
    <property type="entry name" value="P-loop containing nucleoside triphosphate hydrolases"/>
    <property type="match status" value="1"/>
</dbReference>
<feature type="binding site" evidence="6">
    <location>
        <begin position="57"/>
        <end position="59"/>
    </location>
    <ligand>
        <name>AMP</name>
        <dbReference type="ChEBI" id="CHEBI:456215"/>
    </ligand>
</feature>
<dbReference type="InterPro" id="IPR033690">
    <property type="entry name" value="Adenylat_kinase_CS"/>
</dbReference>
<comment type="pathway">
    <text evidence="6">Purine metabolism; AMP biosynthesis via salvage pathway; AMP from ADP: step 1/1.</text>
</comment>
<keyword evidence="4 6" id="KW-0418">Kinase</keyword>
<evidence type="ECO:0000313" key="11">
    <source>
        <dbReference type="Proteomes" id="UP000682713"/>
    </source>
</evidence>
<protein>
    <recommendedName>
        <fullName evidence="6 8">Adenylate kinase</fullName>
        <shortName evidence="6">AK</shortName>
        <ecNumber evidence="6 8">2.7.4.3</ecNumber>
    </recommendedName>
    <alternativeName>
        <fullName evidence="6">ATP-AMP transphosphorylase</fullName>
    </alternativeName>
    <alternativeName>
        <fullName evidence="6">ATP:AMP phosphotransferase</fullName>
    </alternativeName>
    <alternativeName>
        <fullName evidence="6">Adenylate monophosphate kinase</fullName>
    </alternativeName>
</protein>
<feature type="binding site" evidence="6">
    <location>
        <begin position="10"/>
        <end position="15"/>
    </location>
    <ligand>
        <name>ATP</name>
        <dbReference type="ChEBI" id="CHEBI:30616"/>
    </ligand>
</feature>